<keyword evidence="7" id="KW-1185">Reference proteome</keyword>
<dbReference type="InterPro" id="IPR049552">
    <property type="entry name" value="PKS_DH_N"/>
</dbReference>
<evidence type="ECO:0000313" key="6">
    <source>
        <dbReference type="EMBL" id="THC90430.1"/>
    </source>
</evidence>
<dbReference type="InterPro" id="IPR020807">
    <property type="entry name" value="PKS_DH"/>
</dbReference>
<dbReference type="InterPro" id="IPR016035">
    <property type="entry name" value="Acyl_Trfase/lysoPLipase"/>
</dbReference>
<dbReference type="InterPro" id="IPR013217">
    <property type="entry name" value="Methyltransf_12"/>
</dbReference>
<name>A0A4S3J673_9EURO</name>
<dbReference type="GO" id="GO:0032259">
    <property type="term" value="P:methylation"/>
    <property type="evidence" value="ECO:0007669"/>
    <property type="project" value="UniProtKB-KW"/>
</dbReference>
<dbReference type="Proteomes" id="UP000308092">
    <property type="component" value="Unassembled WGS sequence"/>
</dbReference>
<evidence type="ECO:0000313" key="7">
    <source>
        <dbReference type="Proteomes" id="UP000308092"/>
    </source>
</evidence>
<dbReference type="SMART" id="SM00826">
    <property type="entry name" value="PKS_DH"/>
    <property type="match status" value="1"/>
</dbReference>
<keyword evidence="1" id="KW-0489">Methyltransferase</keyword>
<dbReference type="Pfam" id="PF00698">
    <property type="entry name" value="Acyl_transf_1"/>
    <property type="match status" value="1"/>
</dbReference>
<dbReference type="PROSITE" id="PS52019">
    <property type="entry name" value="PKS_MFAS_DH"/>
    <property type="match status" value="1"/>
</dbReference>
<dbReference type="InterPro" id="IPR036396">
    <property type="entry name" value="Cyt_P450_sf"/>
</dbReference>
<dbReference type="Gene3D" id="3.40.50.150">
    <property type="entry name" value="Vaccinia Virus protein VP39"/>
    <property type="match status" value="1"/>
</dbReference>
<dbReference type="InterPro" id="IPR049551">
    <property type="entry name" value="PKS_DH_C"/>
</dbReference>
<dbReference type="GO" id="GO:0044550">
    <property type="term" value="P:secondary metabolite biosynthetic process"/>
    <property type="evidence" value="ECO:0007669"/>
    <property type="project" value="TreeGrafter"/>
</dbReference>
<organism evidence="6 7">
    <name type="scientific">Aspergillus tanneri</name>
    <dbReference type="NCBI Taxonomy" id="1220188"/>
    <lineage>
        <taxon>Eukaryota</taxon>
        <taxon>Fungi</taxon>
        <taxon>Dikarya</taxon>
        <taxon>Ascomycota</taxon>
        <taxon>Pezizomycotina</taxon>
        <taxon>Eurotiomycetes</taxon>
        <taxon>Eurotiomycetidae</taxon>
        <taxon>Eurotiales</taxon>
        <taxon>Aspergillaceae</taxon>
        <taxon>Aspergillus</taxon>
        <taxon>Aspergillus subgen. Circumdati</taxon>
    </lineage>
</organism>
<dbReference type="GO" id="GO:0005506">
    <property type="term" value="F:iron ion binding"/>
    <property type="evidence" value="ECO:0007669"/>
    <property type="project" value="InterPro"/>
</dbReference>
<feature type="region of interest" description="N-terminal hotdog fold" evidence="4">
    <location>
        <begin position="285"/>
        <end position="413"/>
    </location>
</feature>
<dbReference type="InterPro" id="IPR029063">
    <property type="entry name" value="SAM-dependent_MTases_sf"/>
</dbReference>
<dbReference type="SMART" id="SM00827">
    <property type="entry name" value="PKS_AT"/>
    <property type="match status" value="1"/>
</dbReference>
<dbReference type="Pfam" id="PF21089">
    <property type="entry name" value="PKS_DH_N"/>
    <property type="match status" value="1"/>
</dbReference>
<evidence type="ECO:0000256" key="4">
    <source>
        <dbReference type="PROSITE-ProRule" id="PRU01363"/>
    </source>
</evidence>
<dbReference type="GO" id="GO:0016705">
    <property type="term" value="F:oxidoreductase activity, acting on paired donors, with incorporation or reduction of molecular oxygen"/>
    <property type="evidence" value="ECO:0007669"/>
    <property type="project" value="InterPro"/>
</dbReference>
<dbReference type="Pfam" id="PF08242">
    <property type="entry name" value="Methyltransf_12"/>
    <property type="match status" value="1"/>
</dbReference>
<keyword evidence="2" id="KW-0808">Transferase</keyword>
<feature type="active site" description="Proton acceptor; for dehydratase activity" evidence="4">
    <location>
        <position position="317"/>
    </location>
</feature>
<dbReference type="STRING" id="1220188.A0A4S3J673"/>
<proteinExistence type="predicted"/>
<dbReference type="SUPFAM" id="SSF53335">
    <property type="entry name" value="S-adenosyl-L-methionine-dependent methyltransferases"/>
    <property type="match status" value="1"/>
</dbReference>
<dbReference type="PANTHER" id="PTHR43775">
    <property type="entry name" value="FATTY ACID SYNTHASE"/>
    <property type="match status" value="1"/>
</dbReference>
<dbReference type="GO" id="GO:0004497">
    <property type="term" value="F:monooxygenase activity"/>
    <property type="evidence" value="ECO:0007669"/>
    <property type="project" value="InterPro"/>
</dbReference>
<keyword evidence="3" id="KW-0511">Multifunctional enzyme</keyword>
<dbReference type="GO" id="GO:0020037">
    <property type="term" value="F:heme binding"/>
    <property type="evidence" value="ECO:0007669"/>
    <property type="project" value="InterPro"/>
</dbReference>
<dbReference type="InterPro" id="IPR050091">
    <property type="entry name" value="PKS_NRPS_Biosynth_Enz"/>
</dbReference>
<feature type="active site" description="Proton donor; for dehydratase activity" evidence="4">
    <location>
        <position position="487"/>
    </location>
</feature>
<dbReference type="Pfam" id="PF14765">
    <property type="entry name" value="PS-DH"/>
    <property type="match status" value="1"/>
</dbReference>
<reference evidence="6 7" key="1">
    <citation type="submission" date="2019-03" db="EMBL/GenBank/DDBJ databases">
        <title>The genome sequence of a newly discovered highly antifungal drug resistant Aspergillus species, Aspergillus tanneri NIH 1004.</title>
        <authorList>
            <person name="Mounaud S."/>
            <person name="Singh I."/>
            <person name="Joardar V."/>
            <person name="Pakala S."/>
            <person name="Pakala S."/>
            <person name="Venepally P."/>
            <person name="Hoover J."/>
            <person name="Nierman W."/>
            <person name="Chung J."/>
            <person name="Losada L."/>
        </authorList>
    </citation>
    <scope>NUCLEOTIDE SEQUENCE [LARGE SCALE GENOMIC DNA]</scope>
    <source>
        <strain evidence="6 7">NIH1004</strain>
    </source>
</reference>
<dbReference type="Gene3D" id="3.10.129.110">
    <property type="entry name" value="Polyketide synthase dehydratase"/>
    <property type="match status" value="1"/>
</dbReference>
<dbReference type="InterPro" id="IPR001227">
    <property type="entry name" value="Ac_transferase_dom_sf"/>
</dbReference>
<dbReference type="SUPFAM" id="SSF52151">
    <property type="entry name" value="FabD/lysophospholipase-like"/>
    <property type="match status" value="1"/>
</dbReference>
<evidence type="ECO:0000256" key="2">
    <source>
        <dbReference type="ARBA" id="ARBA00022679"/>
    </source>
</evidence>
<dbReference type="PANTHER" id="PTHR43775:SF49">
    <property type="entry name" value="SYNTHASE, PUTATIVE (JCVI)-RELATED"/>
    <property type="match status" value="1"/>
</dbReference>
<sequence>MVPRFGSTFGVNLMGDYVTFTNEPKNVQAVLVSKFNDFEIGQRRRDNSAELLGIGVFNADGRTWEHGRALLSRLMGPRWTFKNGCLETLKAIKKAYPDAFVRALQVDRAYHSHHMETVAPEYVELLTKQGVHAIDPSVKFFPSVTGKQVDQSQELSPMYWAKNLVSPVRFSTAIGELVQSLAGPKAFLEIGPHSALAGPIRQTLQHHKSTDEYFITLTRGSDSHKDLLKAVGEVWLQNIPVNLAAISGRGSFLPDLPLYPWHYEEPLWSESRLAKEWRLRDFPHHDILGSRVLESTDENPSWRNILRLDVVSWIKEHEVVGDIVFPGVGYICMAGEAIRQLTGETGFTARHVHIKAALVMHQGQDVEVITQLQRIPVTNVVDSKWYNFTVHSYSKGTWVKHIFGQVPAGSDREHRAPPLEPLTRQLSRRGWYRKMKKMGLEYGSRFMGLTDMTAHPIERKTIATVVNDIREGESQYAPEMVIEARADEQPTAALSGNITAVSNGQVAIDIKGLQMSAIGDAADASGQDPHAAVELEWREDINLINDAARLIHPAKDRNEIYHMLDRFASACMMNTVTRLQGVEPTRSHLSHYQKWIESTADLIKLGKYPGLQPGDKIAQASDVERVDIIEDLYLSLLRTDADATATAIYRIWKECQGIFTGETEDLGLLLEDEVIHSLYDFMQNSEYRVFLELLAHRKPNLRVLEIGAGTGGTTATVLPALQSLYGERMYHSYTYTDISAGFFSAAKKRFENYPGMEFATLDISEDPLAQGFEAESFDLIIACNVLHATPTLHDTLANVRKLLHPLGRLFLQELSPVSYDGYLNNNIIARPVADTKRPNRITLLHSAESPSAAASISQLLSSAGFGVDLYAIESTNTPPPAQQDIVSVLDLGGPFFHNLHQSLFENIKGLLSHLQQTDSGILWVTGARQVGCRDPSTAGSGRVPARRTSKQNINTTTEWAVVGQKPLISRYHYIQVAEELKNKGFADNSTVKKLEQTRPGLVDTLCWKEISVSRGLGENDVLVLVKYVGMNFKDVLISTGVITRNPQSVGD</sequence>
<accession>A0A4S3J673</accession>
<gene>
    <name evidence="6" type="ORF">EYZ11_010107</name>
</gene>
<dbReference type="Gene3D" id="3.40.366.10">
    <property type="entry name" value="Malonyl-Coenzyme A Acyl Carrier Protein, domain 2"/>
    <property type="match status" value="1"/>
</dbReference>
<evidence type="ECO:0000259" key="5">
    <source>
        <dbReference type="PROSITE" id="PS52019"/>
    </source>
</evidence>
<protein>
    <recommendedName>
        <fullName evidence="5">PKS/mFAS DH domain-containing protein</fullName>
    </recommendedName>
</protein>
<dbReference type="InterPro" id="IPR042104">
    <property type="entry name" value="PKS_dehydratase_sf"/>
</dbReference>
<dbReference type="InterPro" id="IPR049900">
    <property type="entry name" value="PKS_mFAS_DH"/>
</dbReference>
<dbReference type="VEuPathDB" id="FungiDB:EYZ11_010107"/>
<dbReference type="Gene3D" id="3.90.180.10">
    <property type="entry name" value="Medium-chain alcohol dehydrogenases, catalytic domain"/>
    <property type="match status" value="1"/>
</dbReference>
<dbReference type="CDD" id="cd02440">
    <property type="entry name" value="AdoMet_MTases"/>
    <property type="match status" value="1"/>
</dbReference>
<comment type="caution">
    <text evidence="6">The sequence shown here is derived from an EMBL/GenBank/DDBJ whole genome shotgun (WGS) entry which is preliminary data.</text>
</comment>
<feature type="domain" description="PKS/mFAS DH" evidence="5">
    <location>
        <begin position="285"/>
        <end position="578"/>
    </location>
</feature>
<dbReference type="InterPro" id="IPR014043">
    <property type="entry name" value="Acyl_transferase_dom"/>
</dbReference>
<dbReference type="GO" id="GO:0004312">
    <property type="term" value="F:fatty acid synthase activity"/>
    <property type="evidence" value="ECO:0007669"/>
    <property type="project" value="TreeGrafter"/>
</dbReference>
<evidence type="ECO:0000256" key="3">
    <source>
        <dbReference type="ARBA" id="ARBA00023268"/>
    </source>
</evidence>
<dbReference type="AlphaFoldDB" id="A0A4S3J673"/>
<dbReference type="GO" id="GO:0008168">
    <property type="term" value="F:methyltransferase activity"/>
    <property type="evidence" value="ECO:0007669"/>
    <property type="project" value="UniProtKB-KW"/>
</dbReference>
<evidence type="ECO:0000256" key="1">
    <source>
        <dbReference type="ARBA" id="ARBA00022603"/>
    </source>
</evidence>
<feature type="region of interest" description="C-terminal hotdog fold" evidence="4">
    <location>
        <begin position="423"/>
        <end position="578"/>
    </location>
</feature>
<dbReference type="GO" id="GO:0006633">
    <property type="term" value="P:fatty acid biosynthetic process"/>
    <property type="evidence" value="ECO:0007669"/>
    <property type="project" value="TreeGrafter"/>
</dbReference>
<dbReference type="SUPFAM" id="SSF48264">
    <property type="entry name" value="Cytochrome P450"/>
    <property type="match status" value="1"/>
</dbReference>
<dbReference type="EMBL" id="SOSA01000522">
    <property type="protein sequence ID" value="THC90430.1"/>
    <property type="molecule type" value="Genomic_DNA"/>
</dbReference>